<reference evidence="2" key="1">
    <citation type="journal article" date="2011" name="BMC Genomics">
        <title>Complete genome sequence of the filamentous anoxygenic phototrophic bacterium Chloroflexus aurantiacus.</title>
        <authorList>
            <person name="Tang K.H."/>
            <person name="Barry K."/>
            <person name="Chertkov O."/>
            <person name="Dalin E."/>
            <person name="Han C.S."/>
            <person name="Hauser L.J."/>
            <person name="Honchak B.M."/>
            <person name="Karbach L.E."/>
            <person name="Land M.L."/>
            <person name="Lapidus A."/>
            <person name="Larimer F.W."/>
            <person name="Mikhailova N."/>
            <person name="Pitluck S."/>
            <person name="Pierson B.K."/>
            <person name="Blankenship R.E."/>
        </authorList>
    </citation>
    <scope>NUCLEOTIDE SEQUENCE [LARGE SCALE GENOMIC DNA]</scope>
    <source>
        <strain evidence="2">ATCC 29366 / DSM 635 / J-10-fl</strain>
    </source>
</reference>
<dbReference type="CAZy" id="GT4">
    <property type="family name" value="Glycosyltransferase Family 4"/>
</dbReference>
<dbReference type="PATRIC" id="fig|324602.8.peg.1989"/>
<organism evidence="1 2">
    <name type="scientific">Chloroflexus aurantiacus (strain ATCC 29366 / DSM 635 / J-10-fl)</name>
    <dbReference type="NCBI Taxonomy" id="324602"/>
    <lineage>
        <taxon>Bacteria</taxon>
        <taxon>Bacillati</taxon>
        <taxon>Chloroflexota</taxon>
        <taxon>Chloroflexia</taxon>
        <taxon>Chloroflexales</taxon>
        <taxon>Chloroflexineae</taxon>
        <taxon>Chloroflexaceae</taxon>
        <taxon>Chloroflexus</taxon>
    </lineage>
</organism>
<protein>
    <submittedName>
        <fullName evidence="1">Glycosyl transferase group 1</fullName>
    </submittedName>
</protein>
<dbReference type="PANTHER" id="PTHR46656">
    <property type="entry name" value="PUTATIVE-RELATED"/>
    <property type="match status" value="1"/>
</dbReference>
<dbReference type="InParanoid" id="A9WCH3"/>
<dbReference type="SMR" id="A9WCH3"/>
<keyword evidence="1" id="KW-0808">Transferase</keyword>
<dbReference type="SUPFAM" id="SSF53756">
    <property type="entry name" value="UDP-Glycosyltransferase/glycogen phosphorylase"/>
    <property type="match status" value="1"/>
</dbReference>
<dbReference type="AlphaFoldDB" id="A9WCH3"/>
<dbReference type="Pfam" id="PF13692">
    <property type="entry name" value="Glyco_trans_1_4"/>
    <property type="match status" value="1"/>
</dbReference>
<dbReference type="EMBL" id="CP000909">
    <property type="protein sequence ID" value="ABY34964.1"/>
    <property type="molecule type" value="Genomic_DNA"/>
</dbReference>
<dbReference type="Proteomes" id="UP000002008">
    <property type="component" value="Chromosome"/>
</dbReference>
<dbReference type="RefSeq" id="WP_012257618.1">
    <property type="nucleotide sequence ID" value="NC_010175.1"/>
</dbReference>
<dbReference type="PANTHER" id="PTHR46656:SF3">
    <property type="entry name" value="PUTATIVE-RELATED"/>
    <property type="match status" value="1"/>
</dbReference>
<dbReference type="STRING" id="324602.Caur_1747"/>
<gene>
    <name evidence="1" type="ordered locus">Caur_1747</name>
</gene>
<dbReference type="KEGG" id="cau:Caur_1747"/>
<proteinExistence type="predicted"/>
<accession>A9WCH3</accession>
<dbReference type="EnsemblBacteria" id="ABY34964">
    <property type="protein sequence ID" value="ABY34964"/>
    <property type="gene ID" value="Caur_1747"/>
</dbReference>
<evidence type="ECO:0000313" key="2">
    <source>
        <dbReference type="Proteomes" id="UP000002008"/>
    </source>
</evidence>
<sequence length="364" mass="40070">MTQLVWHSTFASPTGYSSSSRAIVAGLAATGLAVRPLYLFDADDAERIYGTVPPAIHALQQLPIRLDVPQVVYGRGELFCKNSGSYRIGFTMLETDRLPTHWVAQANLMDEVWTPTAWGCAVFAASGVRRPLHAIPLGVDVSVFTPGTPRRELTDHTVFLSVFEWSQRKGWDILLSAYRTAFKPTDPVVLVLKIDHRVAGNPLRELAGILSDQAPPVAVIYNQTFNPARMAELYRSADCFVLPSRGEGWGMPVLEAMACGLPVIATAWSGPTTFLDDTCGYPLPIRGLVPTGIPTGPYADACWAEPDFDALVELLRHVHRQRDEARQRGGQAALRAQAWSWQNSTQTILNRLRAIGVEVVDEKH</sequence>
<dbReference type="eggNOG" id="COG0438">
    <property type="taxonomic scope" value="Bacteria"/>
</dbReference>
<dbReference type="GO" id="GO:0016740">
    <property type="term" value="F:transferase activity"/>
    <property type="evidence" value="ECO:0007669"/>
    <property type="project" value="UniProtKB-KW"/>
</dbReference>
<evidence type="ECO:0000313" key="1">
    <source>
        <dbReference type="EMBL" id="ABY34964.1"/>
    </source>
</evidence>
<dbReference type="Gene3D" id="3.40.50.2000">
    <property type="entry name" value="Glycogen Phosphorylase B"/>
    <property type="match status" value="1"/>
</dbReference>
<name>A9WCH3_CHLAA</name>
<dbReference type="HOGENOM" id="CLU_036861_0_1_0"/>
<keyword evidence="2" id="KW-1185">Reference proteome</keyword>